<feature type="compositionally biased region" description="Basic and acidic residues" evidence="1">
    <location>
        <begin position="18"/>
        <end position="28"/>
    </location>
</feature>
<evidence type="ECO:0000313" key="3">
    <source>
        <dbReference type="WBParaSite" id="PSAMB.scaffold28size108976.g625.t1"/>
    </source>
</evidence>
<feature type="region of interest" description="Disordered" evidence="1">
    <location>
        <begin position="90"/>
        <end position="118"/>
    </location>
</feature>
<name>A0A914VZP8_9BILA</name>
<dbReference type="AlphaFoldDB" id="A0A914VZP8"/>
<evidence type="ECO:0000256" key="1">
    <source>
        <dbReference type="SAM" id="MobiDB-lite"/>
    </source>
</evidence>
<sequence length="118" mass="13672">MGKGRRRRRRRVGQTPDGRGHFSAEPDHHRRCLGDAPVIQRRILHPSPPCLAHLRACRHGVVPNERAAPLLLQRTSDSFRRRLQDNRRARIASRVRRQQHSLSPDVFGLSRPSSHFEQ</sequence>
<feature type="region of interest" description="Disordered" evidence="1">
    <location>
        <begin position="1"/>
        <end position="30"/>
    </location>
</feature>
<organism evidence="2 3">
    <name type="scientific">Plectus sambesii</name>
    <dbReference type="NCBI Taxonomy" id="2011161"/>
    <lineage>
        <taxon>Eukaryota</taxon>
        <taxon>Metazoa</taxon>
        <taxon>Ecdysozoa</taxon>
        <taxon>Nematoda</taxon>
        <taxon>Chromadorea</taxon>
        <taxon>Plectida</taxon>
        <taxon>Plectina</taxon>
        <taxon>Plectoidea</taxon>
        <taxon>Plectidae</taxon>
        <taxon>Plectus</taxon>
    </lineage>
</organism>
<protein>
    <submittedName>
        <fullName evidence="3">Uncharacterized protein</fullName>
    </submittedName>
</protein>
<dbReference type="Proteomes" id="UP000887566">
    <property type="component" value="Unplaced"/>
</dbReference>
<reference evidence="3" key="1">
    <citation type="submission" date="2022-11" db="UniProtKB">
        <authorList>
            <consortium name="WormBaseParasite"/>
        </authorList>
    </citation>
    <scope>IDENTIFICATION</scope>
</reference>
<dbReference type="WBParaSite" id="PSAMB.scaffold28size108976.g625.t1">
    <property type="protein sequence ID" value="PSAMB.scaffold28size108976.g625.t1"/>
    <property type="gene ID" value="PSAMB.scaffold28size108976.g625"/>
</dbReference>
<evidence type="ECO:0000313" key="2">
    <source>
        <dbReference type="Proteomes" id="UP000887566"/>
    </source>
</evidence>
<feature type="compositionally biased region" description="Basic residues" evidence="1">
    <location>
        <begin position="90"/>
        <end position="99"/>
    </location>
</feature>
<feature type="compositionally biased region" description="Basic residues" evidence="1">
    <location>
        <begin position="1"/>
        <end position="12"/>
    </location>
</feature>
<proteinExistence type="predicted"/>
<keyword evidence="2" id="KW-1185">Reference proteome</keyword>
<accession>A0A914VZP8</accession>